<evidence type="ECO:0000313" key="2">
    <source>
        <dbReference type="EMBL" id="MCO6418422.1"/>
    </source>
</evidence>
<dbReference type="CDD" id="cd04186">
    <property type="entry name" value="GT_2_like_c"/>
    <property type="match status" value="1"/>
</dbReference>
<accession>A0ABT1D911</accession>
<evidence type="ECO:0000259" key="1">
    <source>
        <dbReference type="Pfam" id="PF00535"/>
    </source>
</evidence>
<dbReference type="Proteomes" id="UP001523392">
    <property type="component" value="Unassembled WGS sequence"/>
</dbReference>
<comment type="caution">
    <text evidence="2">The sequence shown here is derived from an EMBL/GenBank/DDBJ whole genome shotgun (WGS) entry which is preliminary data.</text>
</comment>
<reference evidence="2 3" key="1">
    <citation type="submission" date="2021-12" db="EMBL/GenBank/DDBJ databases">
        <title>Siccirubricoccus leaddurans sp. nov., a high concentration Zn2+ tolerance bacterium.</title>
        <authorList>
            <person name="Cao Y."/>
        </authorList>
    </citation>
    <scope>NUCLEOTIDE SEQUENCE [LARGE SCALE GENOMIC DNA]</scope>
    <source>
        <strain evidence="2 3">KC 17139</strain>
    </source>
</reference>
<keyword evidence="3" id="KW-1185">Reference proteome</keyword>
<dbReference type="SUPFAM" id="SSF53448">
    <property type="entry name" value="Nucleotide-diphospho-sugar transferases"/>
    <property type="match status" value="1"/>
</dbReference>
<dbReference type="InterPro" id="IPR001173">
    <property type="entry name" value="Glyco_trans_2-like"/>
</dbReference>
<dbReference type="PANTHER" id="PTHR43179:SF7">
    <property type="entry name" value="RHAMNOSYLTRANSFERASE WBBL"/>
    <property type="match status" value="1"/>
</dbReference>
<sequence length="590" mass="62833">MPRAAALSGLRRGLLGLASRCWRRSWALLPPPAARLAGAIRVPLALVAQRLLGTPPRPPRLDRTPPPKLQRWRRRHARWLAGQVPAGDGPAAAPRFLVHVVPGEGALEATLASLAAQRHPPLAIRLPGEAAPPPEADWWLFLRSGEVLHPLALSLLAAGAAAAPEAEILYADEEVAAPGEAGPLPWLKPDFDPDWHLAANLFGPATAYRASLAARWPGAAPELLARRAALAVPAAAIRHLPMLLATAPPRQAAPERAATAAVLAEAGRPVQLSPAPLWPAASRIAWPLPAPPPLVSILVPTRDRAALLEACLEGVLHRTDYPAMEVIVIDNDSREAATAALFDRLRRDARVRILPAPGPFNYAALNNRAAEAARGEVLLLLNNDIEVIGPGWLAEMVAQAMRPGIGAVGAKLLYADGGLQHGGIVIGIGGVADHYLPRTAGDDPGPFGSLGVVREVAAVTAACLAVRRDAFLAVGGFDAERLAVAFNDVDLCLKLRARGLRNLWTPFAELYHLESASRGADLSPEQMRRFAGEIATMQERWGQALLHDPFYNPWLSREGAYAALAAAPWPDRGRRHRATAGGWVGSRTPA</sequence>
<dbReference type="PANTHER" id="PTHR43179">
    <property type="entry name" value="RHAMNOSYLTRANSFERASE WBBL"/>
    <property type="match status" value="1"/>
</dbReference>
<proteinExistence type="predicted"/>
<dbReference type="Gene3D" id="3.90.550.10">
    <property type="entry name" value="Spore Coat Polysaccharide Biosynthesis Protein SpsA, Chain A"/>
    <property type="match status" value="1"/>
</dbReference>
<evidence type="ECO:0000313" key="3">
    <source>
        <dbReference type="Proteomes" id="UP001523392"/>
    </source>
</evidence>
<dbReference type="RefSeq" id="WP_252955057.1">
    <property type="nucleotide sequence ID" value="NZ_JAFIRR010000129.1"/>
</dbReference>
<dbReference type="EMBL" id="JAFIRR010000129">
    <property type="protein sequence ID" value="MCO6418422.1"/>
    <property type="molecule type" value="Genomic_DNA"/>
</dbReference>
<gene>
    <name evidence="2" type="ORF">JYK14_19960</name>
</gene>
<feature type="domain" description="Glycosyltransferase 2-like" evidence="1">
    <location>
        <begin position="296"/>
        <end position="418"/>
    </location>
</feature>
<dbReference type="Pfam" id="PF00535">
    <property type="entry name" value="Glycos_transf_2"/>
    <property type="match status" value="1"/>
</dbReference>
<name>A0ABT1D911_9PROT</name>
<organism evidence="2 3">
    <name type="scientific">Siccirubricoccus soli</name>
    <dbReference type="NCBI Taxonomy" id="2899147"/>
    <lineage>
        <taxon>Bacteria</taxon>
        <taxon>Pseudomonadati</taxon>
        <taxon>Pseudomonadota</taxon>
        <taxon>Alphaproteobacteria</taxon>
        <taxon>Acetobacterales</taxon>
        <taxon>Roseomonadaceae</taxon>
        <taxon>Siccirubricoccus</taxon>
    </lineage>
</organism>
<dbReference type="InterPro" id="IPR029044">
    <property type="entry name" value="Nucleotide-diphossugar_trans"/>
</dbReference>
<protein>
    <submittedName>
        <fullName evidence="2">Glycosyltransferase family 2 protein</fullName>
    </submittedName>
</protein>